<evidence type="ECO:0000313" key="2">
    <source>
        <dbReference type="EMBL" id="GMS78651.1"/>
    </source>
</evidence>
<evidence type="ECO:0000256" key="1">
    <source>
        <dbReference type="SAM" id="SignalP"/>
    </source>
</evidence>
<feature type="non-terminal residue" evidence="2">
    <location>
        <position position="1"/>
    </location>
</feature>
<reference evidence="2" key="1">
    <citation type="submission" date="2023-10" db="EMBL/GenBank/DDBJ databases">
        <title>Genome assembly of Pristionchus species.</title>
        <authorList>
            <person name="Yoshida K."/>
            <person name="Sommer R.J."/>
        </authorList>
    </citation>
    <scope>NUCLEOTIDE SEQUENCE</scope>
    <source>
        <strain evidence="2">RS0144</strain>
    </source>
</reference>
<accession>A0AAV5SG45</accession>
<sequence>TSTSTLHSMGTMLRALIAASLIFAISECSMKWDAKLGKNTIADSEQLDRPPHYASAKNAICHWEGCDPGPYCSAGVFIGRSQRGYNKYAGQTSFCWLGINYLCCNQENVKKDPGTNCKIVDRLWAPHACDGYEIQVEDNGGWTCCMPGTIVE</sequence>
<dbReference type="EMBL" id="BTSX01000001">
    <property type="protein sequence ID" value="GMS78651.1"/>
    <property type="molecule type" value="Genomic_DNA"/>
</dbReference>
<protein>
    <submittedName>
        <fullName evidence="2">Uncharacterized protein</fullName>
    </submittedName>
</protein>
<comment type="caution">
    <text evidence="2">The sequence shown here is derived from an EMBL/GenBank/DDBJ whole genome shotgun (WGS) entry which is preliminary data.</text>
</comment>
<evidence type="ECO:0000313" key="3">
    <source>
        <dbReference type="Proteomes" id="UP001432027"/>
    </source>
</evidence>
<organism evidence="2 3">
    <name type="scientific">Pristionchus entomophagus</name>
    <dbReference type="NCBI Taxonomy" id="358040"/>
    <lineage>
        <taxon>Eukaryota</taxon>
        <taxon>Metazoa</taxon>
        <taxon>Ecdysozoa</taxon>
        <taxon>Nematoda</taxon>
        <taxon>Chromadorea</taxon>
        <taxon>Rhabditida</taxon>
        <taxon>Rhabditina</taxon>
        <taxon>Diplogasteromorpha</taxon>
        <taxon>Diplogasteroidea</taxon>
        <taxon>Neodiplogasteridae</taxon>
        <taxon>Pristionchus</taxon>
    </lineage>
</organism>
<name>A0AAV5SG45_9BILA</name>
<dbReference type="Proteomes" id="UP001432027">
    <property type="component" value="Unassembled WGS sequence"/>
</dbReference>
<keyword evidence="3" id="KW-1185">Reference proteome</keyword>
<proteinExistence type="predicted"/>
<feature type="chain" id="PRO_5043708558" evidence="1">
    <location>
        <begin position="25"/>
        <end position="152"/>
    </location>
</feature>
<dbReference type="AlphaFoldDB" id="A0AAV5SG45"/>
<feature type="signal peptide" evidence="1">
    <location>
        <begin position="1"/>
        <end position="24"/>
    </location>
</feature>
<keyword evidence="1" id="KW-0732">Signal</keyword>
<gene>
    <name evidence="2" type="ORF">PENTCL1PPCAC_826</name>
</gene>